<gene>
    <name evidence="1" type="ORF">FEHR0123_LOCUS8766</name>
</gene>
<dbReference type="EMBL" id="HBIE01029275">
    <property type="protein sequence ID" value="CAE0313842.1"/>
    <property type="molecule type" value="Transcribed_RNA"/>
</dbReference>
<sequence>MRRKPVMQQMTEVNLDQALEKGLLKMEKRRPDEVQAVLAEPKAVLYGLRFPEKDGKTDKDYMRISFQEEDEQFLKEQQLYTLTDKEQKRLPREVLDDNWQEDMSMYNNKRRD</sequence>
<dbReference type="AlphaFoldDB" id="A0A7S3I6P5"/>
<accession>A0A7S3I6P5</accession>
<organism evidence="1">
    <name type="scientific">Favella ehrenbergii</name>
    <dbReference type="NCBI Taxonomy" id="182087"/>
    <lineage>
        <taxon>Eukaryota</taxon>
        <taxon>Sar</taxon>
        <taxon>Alveolata</taxon>
        <taxon>Ciliophora</taxon>
        <taxon>Intramacronucleata</taxon>
        <taxon>Spirotrichea</taxon>
        <taxon>Choreotrichia</taxon>
        <taxon>Tintinnida</taxon>
        <taxon>Xystonellidae</taxon>
        <taxon>Favella</taxon>
    </lineage>
</organism>
<evidence type="ECO:0000313" key="1">
    <source>
        <dbReference type="EMBL" id="CAE0313842.1"/>
    </source>
</evidence>
<name>A0A7S3I6P5_9SPIT</name>
<reference evidence="1" key="1">
    <citation type="submission" date="2021-01" db="EMBL/GenBank/DDBJ databases">
        <authorList>
            <person name="Corre E."/>
            <person name="Pelletier E."/>
            <person name="Niang G."/>
            <person name="Scheremetjew M."/>
            <person name="Finn R."/>
            <person name="Kale V."/>
            <person name="Holt S."/>
            <person name="Cochrane G."/>
            <person name="Meng A."/>
            <person name="Brown T."/>
            <person name="Cohen L."/>
        </authorList>
    </citation>
    <scope>NUCLEOTIDE SEQUENCE</scope>
    <source>
        <strain evidence="1">Fehren 1</strain>
    </source>
</reference>
<protein>
    <submittedName>
        <fullName evidence="1">Uncharacterized protein</fullName>
    </submittedName>
</protein>
<proteinExistence type="predicted"/>